<evidence type="ECO:0000256" key="1">
    <source>
        <dbReference type="SAM" id="SignalP"/>
    </source>
</evidence>
<reference evidence="2 3" key="1">
    <citation type="submission" date="2016-06" db="EMBL/GenBank/DDBJ databases">
        <title>Draft genome of Moraxella lacunata CCUG 57757A.</title>
        <authorList>
            <person name="Salva-Serra F."/>
            <person name="Engstrom-Jakobsson H."/>
            <person name="Thorell K."/>
            <person name="Gonzales-Siles L."/>
            <person name="Karlsson R."/>
            <person name="Boulund F."/>
            <person name="Engstrand L."/>
            <person name="Kristiansson E."/>
            <person name="Moore E."/>
        </authorList>
    </citation>
    <scope>NUCLEOTIDE SEQUENCE [LARGE SCALE GENOMIC DNA]</scope>
    <source>
        <strain evidence="2 3">CCUG 57757A</strain>
    </source>
</reference>
<dbReference type="EMBL" id="LZMS01000100">
    <property type="protein sequence ID" value="OBX59823.1"/>
    <property type="molecule type" value="Genomic_DNA"/>
</dbReference>
<proteinExistence type="predicted"/>
<dbReference type="RefSeq" id="WP_065274052.1">
    <property type="nucleotide sequence ID" value="NZ_LZMS01000100.1"/>
</dbReference>
<evidence type="ECO:0000313" key="3">
    <source>
        <dbReference type="Proteomes" id="UP000092607"/>
    </source>
</evidence>
<gene>
    <name evidence="2" type="ORF">A9309_10780</name>
</gene>
<sequence>MKSIKTAVLCTLMTMSGQGFANTGDNQNLDTVLTIIDDFSTMSSYSKPQLEQYFNSQLEESCESGVYHICYYTPIITNNSKYSFVNKIELRNSDFSQSLILDIDPRFEVKNFDDVLRGQDYELLGNPYPLMNIFYQKTTENYDIGIGVTIKENKEWVIDSLTFFIKKHNKSE</sequence>
<name>A0A1B8PW27_MORLA</name>
<dbReference type="AlphaFoldDB" id="A0A1B8PW27"/>
<organism evidence="2 3">
    <name type="scientific">Moraxella lacunata</name>
    <dbReference type="NCBI Taxonomy" id="477"/>
    <lineage>
        <taxon>Bacteria</taxon>
        <taxon>Pseudomonadati</taxon>
        <taxon>Pseudomonadota</taxon>
        <taxon>Gammaproteobacteria</taxon>
        <taxon>Moraxellales</taxon>
        <taxon>Moraxellaceae</taxon>
        <taxon>Moraxella</taxon>
    </lineage>
</organism>
<feature type="signal peptide" evidence="1">
    <location>
        <begin position="1"/>
        <end position="21"/>
    </location>
</feature>
<protein>
    <submittedName>
        <fullName evidence="2">Uncharacterized protein</fullName>
    </submittedName>
</protein>
<comment type="caution">
    <text evidence="2">The sequence shown here is derived from an EMBL/GenBank/DDBJ whole genome shotgun (WGS) entry which is preliminary data.</text>
</comment>
<keyword evidence="1" id="KW-0732">Signal</keyword>
<evidence type="ECO:0000313" key="2">
    <source>
        <dbReference type="EMBL" id="OBX59823.1"/>
    </source>
</evidence>
<feature type="chain" id="PRO_5008611945" evidence="1">
    <location>
        <begin position="22"/>
        <end position="172"/>
    </location>
</feature>
<accession>A0A1B8PW27</accession>
<dbReference type="Proteomes" id="UP000092607">
    <property type="component" value="Unassembled WGS sequence"/>
</dbReference>